<gene>
    <name evidence="1" type="ORF">SAMN05444350_1444</name>
</gene>
<protein>
    <submittedName>
        <fullName evidence="1">Uncharacterized protein</fullName>
    </submittedName>
</protein>
<dbReference type="EMBL" id="FQZN01000044">
    <property type="protein sequence ID" value="SHJ65851.1"/>
    <property type="molecule type" value="Genomic_DNA"/>
</dbReference>
<dbReference type="Proteomes" id="UP000184192">
    <property type="component" value="Unassembled WGS sequence"/>
</dbReference>
<organism evidence="1 2">
    <name type="scientific">Bacteroides stercorirosoris</name>
    <dbReference type="NCBI Taxonomy" id="871324"/>
    <lineage>
        <taxon>Bacteria</taxon>
        <taxon>Pseudomonadati</taxon>
        <taxon>Bacteroidota</taxon>
        <taxon>Bacteroidia</taxon>
        <taxon>Bacteroidales</taxon>
        <taxon>Bacteroidaceae</taxon>
        <taxon>Bacteroides</taxon>
    </lineage>
</organism>
<dbReference type="AlphaFoldDB" id="A0A1M6L3Q1"/>
<name>A0A1M6L3Q1_9BACE</name>
<proteinExistence type="predicted"/>
<sequence length="190" mass="19978">MPGCKLTKSLDNKACEYAIAGARALYLANYYGAVEGEAAVVNAIAYQFGADGYVDKITLPTGEVFYRIDGADNTISFTDALLAGGNGGKYRQHTVNAVLNQYDIDVLNEGDALSLGRFIAVVIDNAGRPILLGRTGGLSAPAGGFDYNSGAAEADATGWTLILQGTSMEIGRILKDESVITPIYAETIEP</sequence>
<evidence type="ECO:0000313" key="1">
    <source>
        <dbReference type="EMBL" id="SHJ65851.1"/>
    </source>
</evidence>
<reference evidence="2" key="1">
    <citation type="submission" date="2016-11" db="EMBL/GenBank/DDBJ databases">
        <authorList>
            <person name="Varghese N."/>
            <person name="Submissions S."/>
        </authorList>
    </citation>
    <scope>NUCLEOTIDE SEQUENCE [LARGE SCALE GENOMIC DNA]</scope>
    <source>
        <strain evidence="2">DSM 26884</strain>
    </source>
</reference>
<keyword evidence="2" id="KW-1185">Reference proteome</keyword>
<accession>A0A1M6L3Q1</accession>
<evidence type="ECO:0000313" key="2">
    <source>
        <dbReference type="Proteomes" id="UP000184192"/>
    </source>
</evidence>
<dbReference type="eggNOG" id="ENOG5033UAY">
    <property type="taxonomic scope" value="Bacteria"/>
</dbReference>